<dbReference type="SUPFAM" id="SSF46689">
    <property type="entry name" value="Homeodomain-like"/>
    <property type="match status" value="1"/>
</dbReference>
<dbReference type="RefSeq" id="WP_015830586.1">
    <property type="nucleotide sequence ID" value="NC_012969.1"/>
</dbReference>
<reference evidence="6 7" key="2">
    <citation type="journal article" date="2011" name="J. Bacteriol.">
        <title>Genomes of three methylotrophs from a single niche uncover genetic and metabolic divergence of Methylophilaceae.</title>
        <authorList>
            <person name="Lapidus A."/>
            <person name="Clum A."/>
            <person name="Labutti K."/>
            <person name="Kaluzhnaya M.G."/>
            <person name="Lim S."/>
            <person name="Beck D.A."/>
            <person name="Glavina Del Rio T."/>
            <person name="Nolan M."/>
            <person name="Mavromatis K."/>
            <person name="Huntemann M."/>
            <person name="Lucas S."/>
            <person name="Lidstrom M.E."/>
            <person name="Ivanova N."/>
            <person name="Chistoserdova L."/>
        </authorList>
    </citation>
    <scope>NUCLEOTIDE SEQUENCE [LARGE SCALE GENOMIC DNA]</scope>
    <source>
        <strain evidence="6 7">SIP3-4</strain>
    </source>
</reference>
<protein>
    <submittedName>
        <fullName evidence="6">Transcriptional regulator, TetR family</fullName>
    </submittedName>
</protein>
<proteinExistence type="predicted"/>
<accession>C6X7Q6</accession>
<dbReference type="EMBL" id="CP001674">
    <property type="protein sequence ID" value="ACT51233.1"/>
    <property type="molecule type" value="Genomic_DNA"/>
</dbReference>
<keyword evidence="2 4" id="KW-0238">DNA-binding</keyword>
<dbReference type="GO" id="GO:0003677">
    <property type="term" value="F:DNA binding"/>
    <property type="evidence" value="ECO:0007669"/>
    <property type="project" value="UniProtKB-UniRule"/>
</dbReference>
<dbReference type="InterPro" id="IPR001647">
    <property type="entry name" value="HTH_TetR"/>
</dbReference>
<evidence type="ECO:0000256" key="2">
    <source>
        <dbReference type="ARBA" id="ARBA00023125"/>
    </source>
</evidence>
<dbReference type="KEGG" id="mei:Msip34_1991"/>
<dbReference type="InterPro" id="IPR036271">
    <property type="entry name" value="Tet_transcr_reg_TetR-rel_C_sf"/>
</dbReference>
<dbReference type="SUPFAM" id="SSF48498">
    <property type="entry name" value="Tetracyclin repressor-like, C-terminal domain"/>
    <property type="match status" value="1"/>
</dbReference>
<evidence type="ECO:0000313" key="7">
    <source>
        <dbReference type="Proteomes" id="UP000002743"/>
    </source>
</evidence>
<dbReference type="eggNOG" id="COG1309">
    <property type="taxonomic scope" value="Bacteria"/>
</dbReference>
<dbReference type="STRING" id="582744.Msip34_1991"/>
<keyword evidence="1" id="KW-0805">Transcription regulation</keyword>
<dbReference type="Proteomes" id="UP000002743">
    <property type="component" value="Chromosome"/>
</dbReference>
<evidence type="ECO:0000256" key="1">
    <source>
        <dbReference type="ARBA" id="ARBA00023015"/>
    </source>
</evidence>
<evidence type="ECO:0000313" key="6">
    <source>
        <dbReference type="EMBL" id="ACT51233.1"/>
    </source>
</evidence>
<dbReference type="AlphaFoldDB" id="C6X7Q6"/>
<reference evidence="7" key="1">
    <citation type="submission" date="2009-07" db="EMBL/GenBank/DDBJ databases">
        <title>Complete sequence of chromosome of Methylovorus sp. SIP3-4.</title>
        <authorList>
            <person name="Lucas S."/>
            <person name="Copeland A."/>
            <person name="Lapidus A."/>
            <person name="Glavina del Rio T."/>
            <person name="Tice H."/>
            <person name="Bruce D."/>
            <person name="Goodwin L."/>
            <person name="Pitluck S."/>
            <person name="Clum A."/>
            <person name="Larimer F."/>
            <person name="Land M."/>
            <person name="Hauser L."/>
            <person name="Kyrpides N."/>
            <person name="Mikhailova N."/>
            <person name="Kayluzhnaya M."/>
            <person name="Chistoserdova L."/>
        </authorList>
    </citation>
    <scope>NUCLEOTIDE SEQUENCE [LARGE SCALE GENOMIC DNA]</scope>
    <source>
        <strain evidence="7">SIP3-4</strain>
    </source>
</reference>
<dbReference type="Gene3D" id="1.10.357.10">
    <property type="entry name" value="Tetracycline Repressor, domain 2"/>
    <property type="match status" value="1"/>
</dbReference>
<feature type="domain" description="HTH tetR-type" evidence="5">
    <location>
        <begin position="3"/>
        <end position="63"/>
    </location>
</feature>
<name>C6X7Q6_METGS</name>
<dbReference type="InterPro" id="IPR009057">
    <property type="entry name" value="Homeodomain-like_sf"/>
</dbReference>
<gene>
    <name evidence="6" type="ordered locus">Msip34_1991</name>
</gene>
<sequence length="184" mass="20178">MATKMREYILEVASDLFLTQGINATSVDAIVAKADIAKVTLYKYFKSKEQLILEYLKDYDDKLWSILAKGDEHADAETQLTNLVSNLLDLIGDPDFKGFAFINAGVEFPQSDSAVHQTSVEFSRNLRNQLAKLANAAGKKNADVLALQLQMVIEGASVSSEVQIKTEAITHAKDMARILIASAP</sequence>
<keyword evidence="3" id="KW-0804">Transcription</keyword>
<evidence type="ECO:0000259" key="5">
    <source>
        <dbReference type="PROSITE" id="PS50977"/>
    </source>
</evidence>
<dbReference type="HOGENOM" id="CLU_069356_23_3_4"/>
<keyword evidence="7" id="KW-1185">Reference proteome</keyword>
<feature type="DNA-binding region" description="H-T-H motif" evidence="4">
    <location>
        <begin position="26"/>
        <end position="45"/>
    </location>
</feature>
<evidence type="ECO:0000256" key="4">
    <source>
        <dbReference type="PROSITE-ProRule" id="PRU00335"/>
    </source>
</evidence>
<dbReference type="PANTHER" id="PTHR47506">
    <property type="entry name" value="TRANSCRIPTIONAL REGULATORY PROTEIN"/>
    <property type="match status" value="1"/>
</dbReference>
<dbReference type="PRINTS" id="PR00455">
    <property type="entry name" value="HTHTETR"/>
</dbReference>
<dbReference type="PROSITE" id="PS50977">
    <property type="entry name" value="HTH_TETR_2"/>
    <property type="match status" value="1"/>
</dbReference>
<organism evidence="6 7">
    <name type="scientific">Methylovorus glucosotrophus (strain SIP3-4)</name>
    <dbReference type="NCBI Taxonomy" id="582744"/>
    <lineage>
        <taxon>Bacteria</taxon>
        <taxon>Pseudomonadati</taxon>
        <taxon>Pseudomonadota</taxon>
        <taxon>Betaproteobacteria</taxon>
        <taxon>Nitrosomonadales</taxon>
        <taxon>Methylophilaceae</taxon>
        <taxon>Methylovorus</taxon>
    </lineage>
</organism>
<evidence type="ECO:0000256" key="3">
    <source>
        <dbReference type="ARBA" id="ARBA00023163"/>
    </source>
</evidence>
<dbReference type="PANTHER" id="PTHR47506:SF3">
    <property type="entry name" value="HTH-TYPE TRANSCRIPTIONAL REGULATOR LMRA"/>
    <property type="match status" value="1"/>
</dbReference>
<dbReference type="Pfam" id="PF00440">
    <property type="entry name" value="TetR_N"/>
    <property type="match status" value="1"/>
</dbReference>